<dbReference type="AlphaFoldDB" id="A0A8H9GQW9"/>
<reference evidence="4" key="1">
    <citation type="journal article" date="2019" name="Int. J. Syst. Evol. Microbiol.">
        <title>The Global Catalogue of Microorganisms (GCM) 10K type strain sequencing project: providing services to taxonomists for standard genome sequencing and annotation.</title>
        <authorList>
            <consortium name="The Broad Institute Genomics Platform"/>
            <consortium name="The Broad Institute Genome Sequencing Center for Infectious Disease"/>
            <person name="Wu L."/>
            <person name="Ma J."/>
        </authorList>
    </citation>
    <scope>NUCLEOTIDE SEQUENCE [LARGE SCALE GENOMIC DNA]</scope>
    <source>
        <strain evidence="4">JCM 31047</strain>
    </source>
</reference>
<evidence type="ECO:0000313" key="4">
    <source>
        <dbReference type="Proteomes" id="UP000600547"/>
    </source>
</evidence>
<feature type="compositionally biased region" description="Low complexity" evidence="1">
    <location>
        <begin position="131"/>
        <end position="149"/>
    </location>
</feature>
<proteinExistence type="predicted"/>
<keyword evidence="4" id="KW-1185">Reference proteome</keyword>
<evidence type="ECO:0000313" key="3">
    <source>
        <dbReference type="EMBL" id="GGM46863.1"/>
    </source>
</evidence>
<keyword evidence="2" id="KW-0732">Signal</keyword>
<dbReference type="Proteomes" id="UP000600547">
    <property type="component" value="Unassembled WGS sequence"/>
</dbReference>
<dbReference type="RefSeq" id="WP_110828858.1">
    <property type="nucleotide sequence ID" value="NZ_BMQG01000007.1"/>
</dbReference>
<feature type="signal peptide" evidence="2">
    <location>
        <begin position="1"/>
        <end position="24"/>
    </location>
</feature>
<feature type="region of interest" description="Disordered" evidence="1">
    <location>
        <begin position="123"/>
        <end position="192"/>
    </location>
</feature>
<dbReference type="EMBL" id="BMQG01000007">
    <property type="protein sequence ID" value="GGM46863.1"/>
    <property type="molecule type" value="Genomic_DNA"/>
</dbReference>
<feature type="compositionally biased region" description="Gly residues" evidence="1">
    <location>
        <begin position="150"/>
        <end position="169"/>
    </location>
</feature>
<comment type="caution">
    <text evidence="3">The sequence shown here is derived from an EMBL/GenBank/DDBJ whole genome shotgun (WGS) entry which is preliminary data.</text>
</comment>
<feature type="chain" id="PRO_5034938319" description="DUF3300 domain-containing protein" evidence="2">
    <location>
        <begin position="25"/>
        <end position="207"/>
    </location>
</feature>
<gene>
    <name evidence="3" type="ORF">GCM10008956_23800</name>
</gene>
<organism evidence="3 4">
    <name type="scientific">Deinococcus arenae</name>
    <dbReference type="NCBI Taxonomy" id="1452751"/>
    <lineage>
        <taxon>Bacteria</taxon>
        <taxon>Thermotogati</taxon>
        <taxon>Deinococcota</taxon>
        <taxon>Deinococci</taxon>
        <taxon>Deinococcales</taxon>
        <taxon>Deinococcaceae</taxon>
        <taxon>Deinococcus</taxon>
    </lineage>
</organism>
<evidence type="ECO:0000256" key="1">
    <source>
        <dbReference type="SAM" id="MobiDB-lite"/>
    </source>
</evidence>
<evidence type="ECO:0000256" key="2">
    <source>
        <dbReference type="SAM" id="SignalP"/>
    </source>
</evidence>
<accession>A0A8H9GQW9</accession>
<protein>
    <recommendedName>
        <fullName evidence="5">DUF3300 domain-containing protein</fullName>
    </recommendedName>
</protein>
<name>A0A8H9GQW9_9DEIO</name>
<sequence>MTRPTRTAQLLLALTLALLGAAHAQTGTPGQRQMTPEMQARLKAIQPVTDLAQTLRLLPDLEKNKTTALTKAQANLLLPILTAVQKASSVQPGDAKKYLTQIEDKVLTDRQLTALDSLMLKAEQEREARRTQAGRTQSQGSGQGQRVPGLPGGLGGVLGGQGQRPGGAGQAPTGPSGQGGQPGTFNPFKQGRMAEQLGAYIKVLQKK</sequence>
<evidence type="ECO:0008006" key="5">
    <source>
        <dbReference type="Google" id="ProtNLM"/>
    </source>
</evidence>